<proteinExistence type="inferred from homology"/>
<keyword evidence="9 11" id="KW-0408">Iron</keyword>
<dbReference type="GO" id="GO:0051539">
    <property type="term" value="F:4 iron, 4 sulfur cluster binding"/>
    <property type="evidence" value="ECO:0007669"/>
    <property type="project" value="UniProtKB-KW"/>
</dbReference>
<keyword evidence="6 11" id="KW-0479">Metal-binding</keyword>
<evidence type="ECO:0000256" key="9">
    <source>
        <dbReference type="ARBA" id="ARBA00023004"/>
    </source>
</evidence>
<keyword evidence="7" id="KW-0732">Signal</keyword>
<gene>
    <name evidence="15" type="ORF">SAMN02745121_06655</name>
</gene>
<dbReference type="InterPro" id="IPR037148">
    <property type="entry name" value="NiFe-Hase_small_C_sf"/>
</dbReference>
<feature type="binding site" evidence="11">
    <location>
        <position position="276"/>
    </location>
    <ligand>
        <name>[3Fe-4S] cluster</name>
        <dbReference type="ChEBI" id="CHEBI:21137"/>
    </ligand>
</feature>
<evidence type="ECO:0000313" key="16">
    <source>
        <dbReference type="Proteomes" id="UP000199400"/>
    </source>
</evidence>
<dbReference type="SUPFAM" id="SSF56770">
    <property type="entry name" value="HydA/Nqo6-like"/>
    <property type="match status" value="1"/>
</dbReference>
<protein>
    <submittedName>
        <fullName evidence="15">Hydrogenase small subunit</fullName>
    </submittedName>
</protein>
<dbReference type="Gene3D" id="3.40.50.700">
    <property type="entry name" value="NADH:ubiquinone oxidoreductase-like, 20kDa subunit"/>
    <property type="match status" value="1"/>
</dbReference>
<dbReference type="Proteomes" id="UP000199400">
    <property type="component" value="Unassembled WGS sequence"/>
</dbReference>
<evidence type="ECO:0000256" key="11">
    <source>
        <dbReference type="PIRSR" id="PIRSR000310-1"/>
    </source>
</evidence>
<dbReference type="GO" id="GO:0016020">
    <property type="term" value="C:membrane"/>
    <property type="evidence" value="ECO:0007669"/>
    <property type="project" value="TreeGrafter"/>
</dbReference>
<dbReference type="Gene3D" id="4.10.480.10">
    <property type="entry name" value="Cytochrome-c3 hydrogenase, C-terminal domain"/>
    <property type="match status" value="1"/>
</dbReference>
<evidence type="ECO:0000313" key="15">
    <source>
        <dbReference type="EMBL" id="SFF04325.1"/>
    </source>
</evidence>
<dbReference type="GO" id="GO:0009375">
    <property type="term" value="C:ferredoxin hydrogenase complex"/>
    <property type="evidence" value="ECO:0007669"/>
    <property type="project" value="InterPro"/>
</dbReference>
<feature type="region of interest" description="Disordered" evidence="12">
    <location>
        <begin position="320"/>
        <end position="346"/>
    </location>
</feature>
<comment type="subunit">
    <text evidence="4">Heterodimer of a large and a small subunit.</text>
</comment>
<feature type="domain" description="Cytochrome-c3 hydrogenase C-terminal" evidence="14">
    <location>
        <begin position="211"/>
        <end position="288"/>
    </location>
</feature>
<comment type="similarity">
    <text evidence="3">Belongs to the [NiFe]/[NiFeSe] hydrogenase small subunit family.</text>
</comment>
<feature type="binding site" evidence="11">
    <location>
        <position position="216"/>
    </location>
    <ligand>
        <name>[4Fe-4S] cluster</name>
        <dbReference type="ChEBI" id="CHEBI:49883"/>
        <label>2</label>
    </ligand>
</feature>
<keyword evidence="10 11" id="KW-0411">Iron-sulfur</keyword>
<feature type="domain" description="NADH:ubiquinone oxidoreductase-like 20kDa subunit" evidence="13">
    <location>
        <begin position="20"/>
        <end position="188"/>
    </location>
</feature>
<dbReference type="InterPro" id="IPR037024">
    <property type="entry name" value="NiFe_Hase_small_N_sf"/>
</dbReference>
<evidence type="ECO:0000256" key="4">
    <source>
        <dbReference type="ARBA" id="ARBA00011771"/>
    </source>
</evidence>
<dbReference type="GO" id="GO:0051538">
    <property type="term" value="F:3 iron, 4 sulfur cluster binding"/>
    <property type="evidence" value="ECO:0007669"/>
    <property type="project" value="UniProtKB-KW"/>
</dbReference>
<keyword evidence="8" id="KW-0560">Oxidoreductase</keyword>
<dbReference type="GO" id="GO:0009055">
    <property type="term" value="F:electron transfer activity"/>
    <property type="evidence" value="ECO:0007669"/>
    <property type="project" value="TreeGrafter"/>
</dbReference>
<evidence type="ECO:0000256" key="5">
    <source>
        <dbReference type="ARBA" id="ARBA00022485"/>
    </source>
</evidence>
<dbReference type="InterPro" id="IPR027394">
    <property type="entry name" value="Cytochrome-c3_hydrogenase_C"/>
</dbReference>
<dbReference type="STRING" id="54.SAMN02745121_06655"/>
<dbReference type="EMBL" id="FOMX01000026">
    <property type="protein sequence ID" value="SFF04325.1"/>
    <property type="molecule type" value="Genomic_DNA"/>
</dbReference>
<dbReference type="GO" id="GO:0008901">
    <property type="term" value="F:ferredoxin hydrogenase activity"/>
    <property type="evidence" value="ECO:0007669"/>
    <property type="project" value="InterPro"/>
</dbReference>
<evidence type="ECO:0000256" key="7">
    <source>
        <dbReference type="ARBA" id="ARBA00022729"/>
    </source>
</evidence>
<dbReference type="OrthoDB" id="9766729at2"/>
<dbReference type="GO" id="GO:0044569">
    <property type="term" value="C:[Ni-Fe] hydrogenase complex"/>
    <property type="evidence" value="ECO:0007669"/>
    <property type="project" value="TreeGrafter"/>
</dbReference>
<dbReference type="PANTHER" id="PTHR30013">
    <property type="entry name" value="NIFE / NIFESE HYDROGENASE SMALL SUBUNIT FAMILY MEMBER"/>
    <property type="match status" value="1"/>
</dbReference>
<evidence type="ECO:0000256" key="3">
    <source>
        <dbReference type="ARBA" id="ARBA00006605"/>
    </source>
</evidence>
<dbReference type="InterPro" id="IPR006137">
    <property type="entry name" value="NADH_UbQ_OxRdtase-like_20kDa"/>
</dbReference>
<name>A0A1I2FGE9_9BACT</name>
<dbReference type="PANTHER" id="PTHR30013:SF5">
    <property type="entry name" value="HYDROGENASE SMALL SUBUNIT"/>
    <property type="match status" value="1"/>
</dbReference>
<dbReference type="Pfam" id="PF01058">
    <property type="entry name" value="Oxidored_q6"/>
    <property type="match status" value="1"/>
</dbReference>
<comment type="subcellular location">
    <subcellularLocation>
        <location evidence="2">Cell envelope</location>
    </subcellularLocation>
</comment>
<keyword evidence="5 11" id="KW-0004">4Fe-4S</keyword>
<evidence type="ECO:0000256" key="8">
    <source>
        <dbReference type="ARBA" id="ARBA00023002"/>
    </source>
</evidence>
<evidence type="ECO:0000256" key="2">
    <source>
        <dbReference type="ARBA" id="ARBA00004196"/>
    </source>
</evidence>
<accession>A0A1I2FGE9</accession>
<keyword evidence="11" id="KW-0003">3Fe-4S</keyword>
<feature type="binding site" evidence="11">
    <location>
        <position position="239"/>
    </location>
    <ligand>
        <name>[4Fe-4S] cluster</name>
        <dbReference type="ChEBI" id="CHEBI:49883"/>
        <label>2</label>
    </ligand>
</feature>
<dbReference type="GO" id="GO:0009061">
    <property type="term" value="P:anaerobic respiration"/>
    <property type="evidence" value="ECO:0007669"/>
    <property type="project" value="TreeGrafter"/>
</dbReference>
<dbReference type="GO" id="GO:0046872">
    <property type="term" value="F:metal ion binding"/>
    <property type="evidence" value="ECO:0007669"/>
    <property type="project" value="UniProtKB-KW"/>
</dbReference>
<evidence type="ECO:0000256" key="12">
    <source>
        <dbReference type="SAM" id="MobiDB-lite"/>
    </source>
</evidence>
<feature type="binding site" evidence="11">
    <location>
        <position position="245"/>
    </location>
    <ligand>
        <name>[4Fe-4S] cluster</name>
        <dbReference type="ChEBI" id="CHEBI:49883"/>
        <label>2</label>
    </ligand>
</feature>
<feature type="binding site" evidence="11">
    <location>
        <position position="219"/>
    </location>
    <ligand>
        <name>[4Fe-4S] cluster</name>
        <dbReference type="ChEBI" id="CHEBI:49883"/>
        <label>2</label>
    </ligand>
</feature>
<evidence type="ECO:0000259" key="13">
    <source>
        <dbReference type="Pfam" id="PF01058"/>
    </source>
</evidence>
<keyword evidence="16" id="KW-1185">Reference proteome</keyword>
<feature type="binding site" evidence="11">
    <location>
        <position position="273"/>
    </location>
    <ligand>
        <name>[3Fe-4S] cluster</name>
        <dbReference type="ChEBI" id="CHEBI:21137"/>
    </ligand>
</feature>
<reference evidence="16" key="1">
    <citation type="submission" date="2016-10" db="EMBL/GenBank/DDBJ databases">
        <authorList>
            <person name="Varghese N."/>
            <person name="Submissions S."/>
        </authorList>
    </citation>
    <scope>NUCLEOTIDE SEQUENCE [LARGE SCALE GENOMIC DNA]</scope>
    <source>
        <strain evidence="16">ATCC 25963</strain>
    </source>
</reference>
<feature type="binding site" evidence="11">
    <location>
        <position position="174"/>
    </location>
    <ligand>
        <name>[4Fe-4S] cluster</name>
        <dbReference type="ChEBI" id="CHEBI:49883"/>
        <label>1</label>
    </ligand>
</feature>
<evidence type="ECO:0000256" key="10">
    <source>
        <dbReference type="ARBA" id="ARBA00023014"/>
    </source>
</evidence>
<dbReference type="AlphaFoldDB" id="A0A1I2FGE9"/>
<evidence type="ECO:0000259" key="14">
    <source>
        <dbReference type="Pfam" id="PF14720"/>
    </source>
</evidence>
<evidence type="ECO:0000256" key="6">
    <source>
        <dbReference type="ARBA" id="ARBA00022723"/>
    </source>
</evidence>
<dbReference type="PIRSF" id="PIRSF000310">
    <property type="entry name" value="NiFe_hyd_ssu"/>
    <property type="match status" value="1"/>
</dbReference>
<dbReference type="GO" id="GO:0030313">
    <property type="term" value="C:cell envelope"/>
    <property type="evidence" value="ECO:0007669"/>
    <property type="project" value="UniProtKB-SubCell"/>
</dbReference>
<feature type="binding site" evidence="11">
    <location>
        <position position="20"/>
    </location>
    <ligand>
        <name>[4Fe-4S] cluster</name>
        <dbReference type="ChEBI" id="CHEBI:49883"/>
        <label>1</label>
    </ligand>
</feature>
<dbReference type="RefSeq" id="WP_096328571.1">
    <property type="nucleotide sequence ID" value="NZ_FOMX01000026.1"/>
</dbReference>
<sequence>MLPAPIKEVDVFWITAGLGCDGDSIAMTAASNPSIEDVLLGAIPGLPKVNLYNPVLARESGDEFMAHFHRAHAGASHPFLLVIEGSVPNEKIKSEGFWAGFGTDPATGQPITTCEWIDRLAPKAWAVVAAGTCATYGGIHAMAGNPTGCMGLADYLGLDFRSSAGIPIVNVPGCPVQPDSFMDVLVYLLRQAAGNAPMIPLDAALRPRWLFGATVHEGCDRGGYYEQADFADDYGSAKCIVKVGCWGPVVRCNVPKRGWIGGIGGCPNVGGVCIGCTMPGFPDKFEPFLDEPPGAYMSTAAVTTYGTTVRALRQFTTGSMDREPEWRHPRSLLTTGYRPPAKDETK</sequence>
<dbReference type="Pfam" id="PF14720">
    <property type="entry name" value="NiFe_hyd_SSU_C"/>
    <property type="match status" value="1"/>
</dbReference>
<dbReference type="InterPro" id="IPR001821">
    <property type="entry name" value="NiFe_hydrogenase_ssu"/>
</dbReference>
<feature type="binding site" evidence="11">
    <location>
        <position position="133"/>
    </location>
    <ligand>
        <name>[4Fe-4S] cluster</name>
        <dbReference type="ChEBI" id="CHEBI:49883"/>
        <label>1</label>
    </ligand>
</feature>
<comment type="cofactor">
    <cofactor evidence="1">
        <name>[4Fe-4S] cluster</name>
        <dbReference type="ChEBI" id="CHEBI:49883"/>
    </cofactor>
</comment>
<organism evidence="15 16">
    <name type="scientific">Nannocystis exedens</name>
    <dbReference type="NCBI Taxonomy" id="54"/>
    <lineage>
        <taxon>Bacteria</taxon>
        <taxon>Pseudomonadati</taxon>
        <taxon>Myxococcota</taxon>
        <taxon>Polyangia</taxon>
        <taxon>Nannocystales</taxon>
        <taxon>Nannocystaceae</taxon>
        <taxon>Nannocystis</taxon>
    </lineage>
</organism>
<evidence type="ECO:0000256" key="1">
    <source>
        <dbReference type="ARBA" id="ARBA00001966"/>
    </source>
</evidence>